<dbReference type="KEGG" id="aon:DEH84_14215"/>
<proteinExistence type="predicted"/>
<dbReference type="EMBL" id="CP029210">
    <property type="protein sequence ID" value="AWI54450.1"/>
    <property type="molecule type" value="Genomic_DNA"/>
</dbReference>
<organism evidence="1 2">
    <name type="scientific">Aquabacterium olei</name>
    <dbReference type="NCBI Taxonomy" id="1296669"/>
    <lineage>
        <taxon>Bacteria</taxon>
        <taxon>Pseudomonadati</taxon>
        <taxon>Pseudomonadota</taxon>
        <taxon>Betaproteobacteria</taxon>
        <taxon>Burkholderiales</taxon>
        <taxon>Aquabacterium</taxon>
    </lineage>
</organism>
<accession>A0A2U8FTV8</accession>
<protein>
    <submittedName>
        <fullName evidence="1">Uncharacterized protein</fullName>
    </submittedName>
</protein>
<evidence type="ECO:0000313" key="2">
    <source>
        <dbReference type="Proteomes" id="UP000244892"/>
    </source>
</evidence>
<evidence type="ECO:0000313" key="1">
    <source>
        <dbReference type="EMBL" id="AWI54450.1"/>
    </source>
</evidence>
<sequence length="68" mass="7352">MQFQEAVVAIPEDDMGTAGRAVGLRSYDAIEHVDLAVARAHCERCAQCGMAPQSSDCPPHPVCVRQKK</sequence>
<dbReference type="AlphaFoldDB" id="A0A2U8FTV8"/>
<gene>
    <name evidence="1" type="ORF">DEH84_14215</name>
</gene>
<reference evidence="1 2" key="1">
    <citation type="submission" date="2018-05" db="EMBL/GenBank/DDBJ databases">
        <title>complete genome sequence of Aquabacterium olei NBRC 110486.</title>
        <authorList>
            <person name="Tang B."/>
            <person name="Chang J."/>
            <person name="Zhang L."/>
            <person name="Yang H."/>
        </authorList>
    </citation>
    <scope>NUCLEOTIDE SEQUENCE [LARGE SCALE GENOMIC DNA]</scope>
    <source>
        <strain evidence="1 2">NBRC 110486</strain>
    </source>
</reference>
<dbReference type="Proteomes" id="UP000244892">
    <property type="component" value="Chromosome"/>
</dbReference>
<name>A0A2U8FTV8_9BURK</name>
<keyword evidence="2" id="KW-1185">Reference proteome</keyword>